<keyword evidence="1 5" id="KW-0963">Cytoplasm</keyword>
<comment type="function">
    <text evidence="5">Could be a nuclease involved in processing of the 5'-end of pre-16S rRNA.</text>
</comment>
<dbReference type="CDD" id="cd16964">
    <property type="entry name" value="YqgF"/>
    <property type="match status" value="1"/>
</dbReference>
<dbReference type="InterPro" id="IPR037027">
    <property type="entry name" value="YqgF/RNaseH-like_dom_sf"/>
</dbReference>
<dbReference type="SUPFAM" id="SSF53098">
    <property type="entry name" value="Ribonuclease H-like"/>
    <property type="match status" value="1"/>
</dbReference>
<dbReference type="HAMAP" id="MF_00651">
    <property type="entry name" value="Nuclease_YqgF"/>
    <property type="match status" value="1"/>
</dbReference>
<evidence type="ECO:0000256" key="2">
    <source>
        <dbReference type="ARBA" id="ARBA00022517"/>
    </source>
</evidence>
<dbReference type="GO" id="GO:0005829">
    <property type="term" value="C:cytosol"/>
    <property type="evidence" value="ECO:0007669"/>
    <property type="project" value="TreeGrafter"/>
</dbReference>
<keyword evidence="2 5" id="KW-0690">Ribosome biogenesis</keyword>
<dbReference type="GO" id="GO:0016788">
    <property type="term" value="F:hydrolase activity, acting on ester bonds"/>
    <property type="evidence" value="ECO:0007669"/>
    <property type="project" value="UniProtKB-UniRule"/>
</dbReference>
<dbReference type="PANTHER" id="PTHR33317:SF4">
    <property type="entry name" value="POLYNUCLEOTIDYL TRANSFERASE, RIBONUCLEASE H-LIKE SUPERFAMILY PROTEIN"/>
    <property type="match status" value="1"/>
</dbReference>
<organism evidence="7 8">
    <name type="scientific">Pelistega suis</name>
    <dbReference type="NCBI Taxonomy" id="1631957"/>
    <lineage>
        <taxon>Bacteria</taxon>
        <taxon>Pseudomonadati</taxon>
        <taxon>Pseudomonadota</taxon>
        <taxon>Betaproteobacteria</taxon>
        <taxon>Burkholderiales</taxon>
        <taxon>Alcaligenaceae</taxon>
        <taxon>Pelistega</taxon>
    </lineage>
</organism>
<comment type="similarity">
    <text evidence="5">Belongs to the YqgF HJR family.</text>
</comment>
<dbReference type="InterPro" id="IPR006641">
    <property type="entry name" value="YqgF/RNaseH-like_dom"/>
</dbReference>
<dbReference type="Gene3D" id="3.30.420.140">
    <property type="entry name" value="YqgF/RNase H-like domain"/>
    <property type="match status" value="1"/>
</dbReference>
<evidence type="ECO:0000313" key="7">
    <source>
        <dbReference type="EMBL" id="NOL52371.1"/>
    </source>
</evidence>
<keyword evidence="8" id="KW-1185">Reference proteome</keyword>
<evidence type="ECO:0000259" key="6">
    <source>
        <dbReference type="SMART" id="SM00732"/>
    </source>
</evidence>
<reference evidence="7 8" key="1">
    <citation type="submission" date="2020-05" db="EMBL/GenBank/DDBJ databases">
        <authorList>
            <person name="Niu N."/>
        </authorList>
    </citation>
    <scope>NUCLEOTIDE SEQUENCE [LARGE SCALE GENOMIC DNA]</scope>
    <source>
        <strain evidence="7 8">3340-03</strain>
    </source>
</reference>
<dbReference type="Pfam" id="PF03652">
    <property type="entry name" value="RuvX"/>
    <property type="match status" value="1"/>
</dbReference>
<gene>
    <name evidence="7" type="primary">ruvX</name>
    <name evidence="7" type="ORF">HKX39_09365</name>
</gene>
<dbReference type="NCBIfam" id="TIGR00250">
    <property type="entry name" value="RNAse_H_YqgF"/>
    <property type="match status" value="1"/>
</dbReference>
<evidence type="ECO:0000256" key="5">
    <source>
        <dbReference type="HAMAP-Rule" id="MF_00651"/>
    </source>
</evidence>
<dbReference type="PANTHER" id="PTHR33317">
    <property type="entry name" value="POLYNUCLEOTIDYL TRANSFERASE, RIBONUCLEASE H-LIKE SUPERFAMILY PROTEIN"/>
    <property type="match status" value="1"/>
</dbReference>
<evidence type="ECO:0000256" key="3">
    <source>
        <dbReference type="ARBA" id="ARBA00022722"/>
    </source>
</evidence>
<evidence type="ECO:0000313" key="8">
    <source>
        <dbReference type="Proteomes" id="UP000537862"/>
    </source>
</evidence>
<comment type="caution">
    <text evidence="7">The sequence shown here is derived from an EMBL/GenBank/DDBJ whole genome shotgun (WGS) entry which is preliminary data.</text>
</comment>
<proteinExistence type="inferred from homology"/>
<dbReference type="GO" id="GO:0004518">
    <property type="term" value="F:nuclease activity"/>
    <property type="evidence" value="ECO:0007669"/>
    <property type="project" value="UniProtKB-KW"/>
</dbReference>
<dbReference type="InterPro" id="IPR005227">
    <property type="entry name" value="YqgF"/>
</dbReference>
<name>A0A849P703_9BURK</name>
<dbReference type="EC" id="3.1.-.-" evidence="5"/>
<dbReference type="InterPro" id="IPR012337">
    <property type="entry name" value="RNaseH-like_sf"/>
</dbReference>
<dbReference type="GO" id="GO:0000967">
    <property type="term" value="P:rRNA 5'-end processing"/>
    <property type="evidence" value="ECO:0007669"/>
    <property type="project" value="UniProtKB-UniRule"/>
</dbReference>
<feature type="domain" description="YqgF/RNase H-like" evidence="6">
    <location>
        <begin position="4"/>
        <end position="104"/>
    </location>
</feature>
<dbReference type="RefSeq" id="WP_171681058.1">
    <property type="nucleotide sequence ID" value="NZ_JABGBN010000008.1"/>
</dbReference>
<comment type="subcellular location">
    <subcellularLocation>
        <location evidence="5">Cytoplasm</location>
    </subcellularLocation>
</comment>
<dbReference type="Proteomes" id="UP000537862">
    <property type="component" value="Unassembled WGS sequence"/>
</dbReference>
<protein>
    <recommendedName>
        <fullName evidence="5">Putative pre-16S rRNA nuclease</fullName>
        <ecNumber evidence="5">3.1.-.-</ecNumber>
    </recommendedName>
</protein>
<evidence type="ECO:0000256" key="1">
    <source>
        <dbReference type="ARBA" id="ARBA00022490"/>
    </source>
</evidence>
<dbReference type="EMBL" id="JABGBN010000008">
    <property type="protein sequence ID" value="NOL52371.1"/>
    <property type="molecule type" value="Genomic_DNA"/>
</dbReference>
<keyword evidence="4 5" id="KW-0378">Hydrolase</keyword>
<dbReference type="AlphaFoldDB" id="A0A849P703"/>
<accession>A0A849P703</accession>
<evidence type="ECO:0000256" key="4">
    <source>
        <dbReference type="ARBA" id="ARBA00022801"/>
    </source>
</evidence>
<dbReference type="SMART" id="SM00732">
    <property type="entry name" value="YqgFc"/>
    <property type="match status" value="1"/>
</dbReference>
<sequence>MPELIVLAFDFGLKKIGVALGNTFLKEAQPLEIIRTETKQARFEAIANLIQKWEPDVLVVGLPLTETGEEQFASGHARRFANQLHGRFNLPVELVDERGSSMEAQQRLSKNIDEDAVAAAIILERYFSQPLS</sequence>
<keyword evidence="3 5" id="KW-0540">Nuclease</keyword>